<evidence type="ECO:0000256" key="3">
    <source>
        <dbReference type="ARBA" id="ARBA00022801"/>
    </source>
</evidence>
<gene>
    <name evidence="8" type="ORF">UFOVP1131_11</name>
    <name evidence="9" type="ORF">UFOVP1245_51</name>
    <name evidence="10" type="ORF">UFOVP1582_3</name>
    <name evidence="7" type="ORF">UFOVP966_25</name>
</gene>
<evidence type="ECO:0000313" key="7">
    <source>
        <dbReference type="EMBL" id="CAB4174117.1"/>
    </source>
</evidence>
<keyword evidence="5" id="KW-0482">Metalloprotease</keyword>
<dbReference type="PANTHER" id="PTHR30471">
    <property type="entry name" value="DNA REPAIR PROTEIN RADC"/>
    <property type="match status" value="1"/>
</dbReference>
<evidence type="ECO:0000256" key="2">
    <source>
        <dbReference type="ARBA" id="ARBA00022723"/>
    </source>
</evidence>
<dbReference type="EMBL" id="LR797071">
    <property type="protein sequence ID" value="CAB4184517.1"/>
    <property type="molecule type" value="Genomic_DNA"/>
</dbReference>
<protein>
    <submittedName>
        <fullName evidence="8">RadC DNA repair proteins</fullName>
    </submittedName>
</protein>
<name>A0A6J5QPU9_9CAUD</name>
<dbReference type="PANTHER" id="PTHR30471:SF3">
    <property type="entry name" value="UPF0758 PROTEIN YEES-RELATED"/>
    <property type="match status" value="1"/>
</dbReference>
<evidence type="ECO:0000256" key="1">
    <source>
        <dbReference type="ARBA" id="ARBA00022670"/>
    </source>
</evidence>
<organism evidence="8">
    <name type="scientific">uncultured Caudovirales phage</name>
    <dbReference type="NCBI Taxonomy" id="2100421"/>
    <lineage>
        <taxon>Viruses</taxon>
        <taxon>Duplodnaviria</taxon>
        <taxon>Heunggongvirae</taxon>
        <taxon>Uroviricota</taxon>
        <taxon>Caudoviricetes</taxon>
        <taxon>Peduoviridae</taxon>
        <taxon>Maltschvirus</taxon>
        <taxon>Maltschvirus maltsch</taxon>
    </lineage>
</organism>
<reference evidence="8" key="1">
    <citation type="submission" date="2020-05" db="EMBL/GenBank/DDBJ databases">
        <authorList>
            <person name="Chiriac C."/>
            <person name="Salcher M."/>
            <person name="Ghai R."/>
            <person name="Kavagutti S V."/>
        </authorList>
    </citation>
    <scope>NUCLEOTIDE SEQUENCE</scope>
</reference>
<evidence type="ECO:0000313" key="9">
    <source>
        <dbReference type="EMBL" id="CAB4192651.1"/>
    </source>
</evidence>
<sequence length="168" mass="18343">MRKRKGNSIAESGLWNAYEYKMERTMISDKAASIRVESPRELASVFREFADKEMSESLFVVSVGGRNNVLGIHRIYQGTAVGTSVSIGEILRSALLMGAVGFALVHNHPSGDEVASDEDVNLTRDVELGAKLMDLIFLDHIVVGAGGSFTSIRSQKPDLFLRPADKSN</sequence>
<evidence type="ECO:0000256" key="4">
    <source>
        <dbReference type="ARBA" id="ARBA00022833"/>
    </source>
</evidence>
<dbReference type="Gene3D" id="3.40.140.10">
    <property type="entry name" value="Cytidine Deaminase, domain 2"/>
    <property type="match status" value="1"/>
</dbReference>
<dbReference type="Pfam" id="PF04002">
    <property type="entry name" value="RadC"/>
    <property type="match status" value="1"/>
</dbReference>
<dbReference type="EMBL" id="LR798428">
    <property type="protein sequence ID" value="CAB5230892.1"/>
    <property type="molecule type" value="Genomic_DNA"/>
</dbReference>
<keyword evidence="1" id="KW-0645">Protease</keyword>
<dbReference type="InterPro" id="IPR037518">
    <property type="entry name" value="MPN"/>
</dbReference>
<keyword evidence="3" id="KW-0378">Hydrolase</keyword>
<evidence type="ECO:0000313" key="8">
    <source>
        <dbReference type="EMBL" id="CAB4184517.1"/>
    </source>
</evidence>
<dbReference type="GO" id="GO:0046872">
    <property type="term" value="F:metal ion binding"/>
    <property type="evidence" value="ECO:0007669"/>
    <property type="project" value="UniProtKB-KW"/>
</dbReference>
<evidence type="ECO:0000259" key="6">
    <source>
        <dbReference type="PROSITE" id="PS50249"/>
    </source>
</evidence>
<feature type="domain" description="MPN" evidence="6">
    <location>
        <begin position="35"/>
        <end position="158"/>
    </location>
</feature>
<dbReference type="InterPro" id="IPR025657">
    <property type="entry name" value="RadC_JAB"/>
</dbReference>
<dbReference type="InterPro" id="IPR020891">
    <property type="entry name" value="UPF0758_CS"/>
</dbReference>
<dbReference type="PROSITE" id="PS01302">
    <property type="entry name" value="UPF0758"/>
    <property type="match status" value="1"/>
</dbReference>
<dbReference type="PROSITE" id="PS50249">
    <property type="entry name" value="MPN"/>
    <property type="match status" value="1"/>
</dbReference>
<accession>A0A6J5QPU9</accession>
<dbReference type="InterPro" id="IPR001405">
    <property type="entry name" value="UPF0758"/>
</dbReference>
<keyword evidence="4" id="KW-0862">Zinc</keyword>
<evidence type="ECO:0000313" key="10">
    <source>
        <dbReference type="EMBL" id="CAB5230892.1"/>
    </source>
</evidence>
<evidence type="ECO:0000256" key="5">
    <source>
        <dbReference type="ARBA" id="ARBA00023049"/>
    </source>
</evidence>
<dbReference type="EMBL" id="LR797185">
    <property type="protein sequence ID" value="CAB4192651.1"/>
    <property type="molecule type" value="Genomic_DNA"/>
</dbReference>
<keyword evidence="2" id="KW-0479">Metal-binding</keyword>
<dbReference type="EMBL" id="LR796919">
    <property type="protein sequence ID" value="CAB4174117.1"/>
    <property type="molecule type" value="Genomic_DNA"/>
</dbReference>
<dbReference type="GO" id="GO:0006508">
    <property type="term" value="P:proteolysis"/>
    <property type="evidence" value="ECO:0007669"/>
    <property type="project" value="UniProtKB-KW"/>
</dbReference>
<proteinExistence type="predicted"/>
<dbReference type="GO" id="GO:0008237">
    <property type="term" value="F:metallopeptidase activity"/>
    <property type="evidence" value="ECO:0007669"/>
    <property type="project" value="UniProtKB-KW"/>
</dbReference>